<feature type="domain" description="BEACH" evidence="3">
    <location>
        <begin position="2382"/>
        <end position="2485"/>
    </location>
</feature>
<dbReference type="Proteomes" id="UP001470230">
    <property type="component" value="Unassembled WGS sequence"/>
</dbReference>
<dbReference type="Gene3D" id="1.10.1540.10">
    <property type="entry name" value="BEACH domain"/>
    <property type="match status" value="2"/>
</dbReference>
<dbReference type="CDD" id="cd06071">
    <property type="entry name" value="Beach"/>
    <property type="match status" value="1"/>
</dbReference>
<evidence type="ECO:0000256" key="2">
    <source>
        <dbReference type="SAM" id="MobiDB-lite"/>
    </source>
</evidence>
<feature type="region of interest" description="Disordered" evidence="2">
    <location>
        <begin position="1564"/>
        <end position="1583"/>
    </location>
</feature>
<dbReference type="SUPFAM" id="SSF158791">
    <property type="entry name" value="MgtE N-terminal domain-like"/>
    <property type="match status" value="1"/>
</dbReference>
<gene>
    <name evidence="5" type="ORF">M9Y10_025695</name>
</gene>
<dbReference type="InterPro" id="IPR050865">
    <property type="entry name" value="BEACH_Domain"/>
</dbReference>
<feature type="region of interest" description="Disordered" evidence="2">
    <location>
        <begin position="2182"/>
        <end position="2374"/>
    </location>
</feature>
<dbReference type="EMBL" id="JAPFFF010000037">
    <property type="protein sequence ID" value="KAK8842829.1"/>
    <property type="molecule type" value="Genomic_DNA"/>
</dbReference>
<dbReference type="PROSITE" id="PS51783">
    <property type="entry name" value="PH_BEACH"/>
    <property type="match status" value="1"/>
</dbReference>
<keyword evidence="6" id="KW-1185">Reference proteome</keyword>
<name>A0ABR2H9D9_9EUKA</name>
<feature type="compositionally biased region" description="Basic and acidic residues" evidence="2">
    <location>
        <begin position="2187"/>
        <end position="2324"/>
    </location>
</feature>
<evidence type="ECO:0008006" key="7">
    <source>
        <dbReference type="Google" id="ProtNLM"/>
    </source>
</evidence>
<sequence>MNYDFDSMLLQTIGSIISMRSVAPITDFVNEEGFSPLIANYTLPSFSIIETHQRRDFIRRCGTARNFFIEYPIQFSYSDECINFLISRENLISPKLAGFYNRFILFSFLSWMQNYLESENDDYILHVMKSLLIYHGSPNIDCFFSLYYICIQNRPITLFQSLYPLINLVFNEIKDIPLPQYAYSFLAFHFAKLFRNEEKNLKSKNDQKDDQTATENEEHFSQNAETMMNFVILLLIDQTSQITSQVALEFYDTIKSIVIEKIELRGMTFFANLSGFLPYETKFEAISEFPNKIIQNIEKNSEPYLKPPSEKVEVKKYNLLSETNGHFSFTHELQSFPNGLGDKSNFLSSSLNPKKIKNEDMKIVHFPLVVFSNICDNVLVSLLSFISKSIGDKPEERENLLNAFLDTFYTLIDTRPIDQYSLSILASYLIFCQINESTKHLFDITPLILKYNVWSPEYTIFQTNLDSFEGLNALRQFSLDFTLNQKSSSINSFFKEVFNSPLITAEISERLLNLQLYSLLLNAIKDDNTLLKTVCYASCSFVQYVNNEFDKDLDIARYSLFRLLSKLLKEDVMIELLYNNTLFLSFFFSLLFEIPIQDYVLNEVKMYLIDGCEDYIYENFTESFSHLFEQSLQSFITSNEGQNLTVKIIQTLLEVFEFKPKFAKTFSFIIQPFFDAIEEFNSDHKEEKKEKTFEFFELVFKYFEFLGHEDISMSIIVFMKDLIVSKHLIDCDDGLFELIKNKMVKNDIIVQPLLAHLMVLCFWNEQYKQIVKLFTEYCQINSLNSVTLHEAEIDSFIVDELKSSTLTDEEITERLNLLEQISIVISSPIIVQNFISLLKGNTNYLYFLNKLIVLNYSIPIAILPFYVVIENEFKSSHVGSFSIVVWLYLESDKNDMTLFRINENDDIKIFIKGIKLFVNDAYIFDLPIKKWFFLGLSFNAKEKSIVGYVNMNVVKILLDQTEDVSLMIDWDHLHLKKYSIGDPESLTGRYGNFGFFPDLQKINVRYFVEAGPRNIASPQIPTIEYFTPRKISDIQAAFLKTAEISNFTEIFLQICKIELILPLFAQLDDDKDRLNQIFCVLRNSLLIDENQQKYFQEIEGFAVITHLLISTHFKGLTFDFYMKFFNLCQEIANENLRNDLIKDVLINFELWTRSPEFLQITNHWKTVLFAGFEFISQKLMEFHDLLFLMRIYLYYQPIETKYIRPEPIVQFDKISEIRANIIEIFLNQYINLITVFDLALLMYQFIDCKDTLQVHDLLLFFTHLVDNPNVALNEFMKNTELTLTLHILLATNDQLIVPTVLSIIHNFQRKNLFRSLTFNDQMNIFFHQLKYSQLSPSVIKKMIGLIQNDVPELFSICCYFSLMLEINGNEEKQNENSRLISSSLFSDIFETIEPLGSLDTNIMWAIWAVYGAISLDNMNILSFLAHCGDSKWIYLYALIDRICQVFNFKGDFWKQRFLNIIADIIEARDPTTYSQQQQQQQSQQGKIYPSMENFLELAAFFIFYRKQQLHNLALLKLYNKNCQEVFESAPINDTLQKYEIPYSSSNVSNAWYNFFTDKPWLVSPQEEKKEEEEENKTKNKADTETVVNNDDLLEPKKLEEMKKELQSDEEIINKIKMHEKEIEKENQKEKSTENETSKLKDIWFDASEKTVDSCFYDDKYVFGIRLTEEGEWQDKELAEKIFRIMNKFSVKSHKNLLFLLDHFIKGEKSNITEDIAETIINKKLTTYPYELFRSIRLQSEKVLEKAKQYFSYTPEPLENYGINRLDEAKQTILNKIDNSSRNWRFLWSHMTIDHAPWDISRGSNVKHYQRDFTLNSFNCPWKTKINRKFDIHENASKMRDSGNFEEEKPKVRPMNLHPLSIIEDEMISRNKETLAVNDNDFIFSHICEVIKICKVVNTTFSMNSNFIKVHDRVYKMEDIKYVFWRRFKQYPTAIEIFFINGKTLFLNFPGLKGKAVAKQIASFSPKNAIYIQQTDFDVFFQQTKLTEKWKNREISNFEYLMELNIFGGRSFNDPSQYPFLPWILSNYSSDTIDLDDSANYRDLSKPVGALGKERLDELVQRLADLRYFNLKEFLYSSYASTPLSVFLFNLRVEPYTTQHILMQGGRFDTPLRQFFSVERTFESVVTQMNDYRELTPEFFYDNEFLVNINKFDLGYVTITVDEISNEYESIIADASNQQETAETINNQDKKETAETINNQDKKETAETINNQDKKETAETINNQDKKETAETINNQDKKETAETINNQDKKETAETINNQDKKETAETINNQDKKETAETINNQDKKETAETINDKDKNETTETINDKDKNETTETINDQDKNEATDNVNTEVAADSNDDALDTQRSGSQESPLGSSSTKKMHRSFSRSGVQASPYKNSYSHSISNVDLPPWANNSAFDFIYTNRKALESDVVSASLHKWIDLIFGVNQRGEGALANNNTYKEEMYDDIWERSKDSFEERRAEIETIIEQVGQIPPQLFKTPHPQRNLKTVDTGDIKNSTIETAFQPSKWRLNKIFTENLNVGILFSTIHSITNNIVQFKMITSSHQIEIVDVEYITSPLSNSADGQITVNVLSRSDLPNEASQDDASSFIEVDKNVVLFLANSSLDAFVVNLDRSRIQRINERRQKITSLSASKPQKFGKRLKLNMFSLSFDDSRTNIYCEKQPPHSEKDHLKSGSLHNLGFNFGFSIPSSPDVNVIHNDQNTAVIMNDSSSYNRRSRSRVQRASSTRVFANIPENNVPLSSSSSTNVRNNDSQLTAASKNVKMEKSGSSFGILSSIFSFKSDDGNNSPIGNGYGEFKESNFVNESHSVSYQKVLQRDRYYGLKYSVPTYRKSILCSALSVTFGVSISGTDDGSLIVASIHDGSAIRAIKLDDNQIPHYLVVTPGWGFILVNSSKYVNGRQKFFLSLYTINGDLIKSISVDFSIDKAISWTNEQGFDFVAILTKNRNKIIVFEAFYMDVNNSKNQVYKSEQKIASFEYLRKVGALFAVSISGTIVVIPYST</sequence>
<evidence type="ECO:0000259" key="3">
    <source>
        <dbReference type="PROSITE" id="PS50197"/>
    </source>
</evidence>
<dbReference type="SUPFAM" id="SSF50729">
    <property type="entry name" value="PH domain-like"/>
    <property type="match status" value="1"/>
</dbReference>
<dbReference type="PANTHER" id="PTHR13743:SF161">
    <property type="entry name" value="BEIGE_BEACH DOMAIN CONTAINING PROTEIN"/>
    <property type="match status" value="1"/>
</dbReference>
<proteinExistence type="predicted"/>
<dbReference type="PROSITE" id="PS50197">
    <property type="entry name" value="BEACH"/>
    <property type="match status" value="2"/>
</dbReference>
<accession>A0ABR2H9D9</accession>
<feature type="domain" description="BEACH" evidence="3">
    <location>
        <begin position="1974"/>
        <end position="2274"/>
    </location>
</feature>
<dbReference type="InterPro" id="IPR036372">
    <property type="entry name" value="BEACH_dom_sf"/>
</dbReference>
<dbReference type="Pfam" id="PF02138">
    <property type="entry name" value="Beach"/>
    <property type="match status" value="2"/>
</dbReference>
<organism evidence="5 6">
    <name type="scientific">Tritrichomonas musculus</name>
    <dbReference type="NCBI Taxonomy" id="1915356"/>
    <lineage>
        <taxon>Eukaryota</taxon>
        <taxon>Metamonada</taxon>
        <taxon>Parabasalia</taxon>
        <taxon>Tritrichomonadida</taxon>
        <taxon>Tritrichomonadidae</taxon>
        <taxon>Tritrichomonas</taxon>
    </lineage>
</organism>
<evidence type="ECO:0000259" key="4">
    <source>
        <dbReference type="PROSITE" id="PS51783"/>
    </source>
</evidence>
<feature type="coiled-coil region" evidence="1">
    <location>
        <begin position="1598"/>
        <end position="1635"/>
    </location>
</feature>
<evidence type="ECO:0000313" key="5">
    <source>
        <dbReference type="EMBL" id="KAK8842829.1"/>
    </source>
</evidence>
<evidence type="ECO:0000313" key="6">
    <source>
        <dbReference type="Proteomes" id="UP001470230"/>
    </source>
</evidence>
<feature type="compositionally biased region" description="Low complexity" evidence="2">
    <location>
        <begin position="2346"/>
        <end position="2357"/>
    </location>
</feature>
<dbReference type="SUPFAM" id="SSF81837">
    <property type="entry name" value="BEACH domain"/>
    <property type="match status" value="2"/>
</dbReference>
<dbReference type="Pfam" id="PF14844">
    <property type="entry name" value="PH_BEACH"/>
    <property type="match status" value="1"/>
</dbReference>
<protein>
    <recommendedName>
        <fullName evidence="7">Beige/BEACH domain containing protein</fullName>
    </recommendedName>
</protein>
<reference evidence="5 6" key="1">
    <citation type="submission" date="2024-04" db="EMBL/GenBank/DDBJ databases">
        <title>Tritrichomonas musculus Genome.</title>
        <authorList>
            <person name="Alves-Ferreira E."/>
            <person name="Grigg M."/>
            <person name="Lorenzi H."/>
            <person name="Galac M."/>
        </authorList>
    </citation>
    <scope>NUCLEOTIDE SEQUENCE [LARGE SCALE GENOMIC DNA]</scope>
    <source>
        <strain evidence="5 6">EAF2021</strain>
    </source>
</reference>
<dbReference type="InterPro" id="IPR000409">
    <property type="entry name" value="BEACH_dom"/>
</dbReference>
<dbReference type="Gene3D" id="2.30.29.30">
    <property type="entry name" value="Pleckstrin-homology domain (PH domain)/Phosphotyrosine-binding domain (PTB)"/>
    <property type="match status" value="1"/>
</dbReference>
<keyword evidence="1" id="KW-0175">Coiled coil</keyword>
<dbReference type="SMART" id="SM01026">
    <property type="entry name" value="Beach"/>
    <property type="match status" value="1"/>
</dbReference>
<comment type="caution">
    <text evidence="5">The sequence shown here is derived from an EMBL/GenBank/DDBJ whole genome shotgun (WGS) entry which is preliminary data.</text>
</comment>
<evidence type="ECO:0000256" key="1">
    <source>
        <dbReference type="SAM" id="Coils"/>
    </source>
</evidence>
<dbReference type="PANTHER" id="PTHR13743">
    <property type="entry name" value="BEIGE/BEACH-RELATED"/>
    <property type="match status" value="1"/>
</dbReference>
<dbReference type="InterPro" id="IPR011993">
    <property type="entry name" value="PH-like_dom_sf"/>
</dbReference>
<dbReference type="InterPro" id="IPR023362">
    <property type="entry name" value="PH-BEACH_dom"/>
</dbReference>
<feature type="domain" description="BEACH-type PH" evidence="4">
    <location>
        <begin position="1842"/>
        <end position="1965"/>
    </location>
</feature>